<dbReference type="Pfam" id="PF03600">
    <property type="entry name" value="CitMHS"/>
    <property type="match status" value="1"/>
</dbReference>
<feature type="transmembrane region" description="Helical" evidence="7">
    <location>
        <begin position="18"/>
        <end position="37"/>
    </location>
</feature>
<feature type="transmembrane region" description="Helical" evidence="7">
    <location>
        <begin position="474"/>
        <end position="492"/>
    </location>
</feature>
<keyword evidence="5 7" id="KW-0472">Membrane</keyword>
<evidence type="ECO:0000259" key="8">
    <source>
        <dbReference type="Pfam" id="PF03600"/>
    </source>
</evidence>
<dbReference type="InterPro" id="IPR004680">
    <property type="entry name" value="Cit_transptr-like_dom"/>
</dbReference>
<evidence type="ECO:0000256" key="1">
    <source>
        <dbReference type="ARBA" id="ARBA00004141"/>
    </source>
</evidence>
<feature type="region of interest" description="Disordered" evidence="6">
    <location>
        <begin position="195"/>
        <end position="215"/>
    </location>
</feature>
<proteinExistence type="predicted"/>
<evidence type="ECO:0000256" key="6">
    <source>
        <dbReference type="SAM" id="MobiDB-lite"/>
    </source>
</evidence>
<name>A0ABM0MM72_SACKO</name>
<reference evidence="10" key="1">
    <citation type="submission" date="2025-08" db="UniProtKB">
        <authorList>
            <consortium name="RefSeq"/>
        </authorList>
    </citation>
    <scope>IDENTIFICATION</scope>
    <source>
        <tissue evidence="10">Testes</tissue>
    </source>
</reference>
<keyword evidence="9" id="KW-1185">Reference proteome</keyword>
<evidence type="ECO:0000256" key="2">
    <source>
        <dbReference type="ARBA" id="ARBA00022448"/>
    </source>
</evidence>
<keyword evidence="4 7" id="KW-1133">Transmembrane helix</keyword>
<evidence type="ECO:0000256" key="7">
    <source>
        <dbReference type="SAM" id="Phobius"/>
    </source>
</evidence>
<feature type="transmembrane region" description="Helical" evidence="7">
    <location>
        <begin position="235"/>
        <end position="256"/>
    </location>
</feature>
<dbReference type="PANTHER" id="PTHR10283">
    <property type="entry name" value="SOLUTE CARRIER FAMILY 13 MEMBER"/>
    <property type="match status" value="1"/>
</dbReference>
<feature type="transmembrane region" description="Helical" evidence="7">
    <location>
        <begin position="86"/>
        <end position="104"/>
    </location>
</feature>
<dbReference type="PANTHER" id="PTHR10283:SF82">
    <property type="entry name" value="SOLUTE CARRIER FAMILY 13 MEMBER 2"/>
    <property type="match status" value="1"/>
</dbReference>
<evidence type="ECO:0000256" key="4">
    <source>
        <dbReference type="ARBA" id="ARBA00022989"/>
    </source>
</evidence>
<evidence type="ECO:0000256" key="3">
    <source>
        <dbReference type="ARBA" id="ARBA00022692"/>
    </source>
</evidence>
<feature type="transmembrane region" description="Helical" evidence="7">
    <location>
        <begin position="44"/>
        <end position="66"/>
    </location>
</feature>
<feature type="transmembrane region" description="Helical" evidence="7">
    <location>
        <begin position="125"/>
        <end position="143"/>
    </location>
</feature>
<sequence>MGSNCKQLLWKVWSFKDIIALLTIPLLCLPLIIVIPTPESYCGYVLIVMSLYWIFECVHISVTSLIPLVLFPTFGILEGGATASMYFKDITVLIFGATCMALAIEHWNLHRRIALSVLVVSGTKLRWLLLSFMLITWFLSAWMSNTATTAMMLPLAQSVLARLSEIKTSEMPSNSHQNKKDSCDNSEIGDVITNVHQETSEKRPSRLNRKVSKTTPENEPIGLQVAEEYRLFGKALTLAICYSASIGGTATLIGSSPQLILYGQMNDWAELSVLTMFVSLCLLWISRNIGGYGWTMLFPEDYVTDATPAIFMAFVLFCFPSEFPGFFRLRTKEDTPPTTPKPSLLNWQVVHKKMPWSLFLLIGGGYALAEGMEVTGLSRWIGDQLSSLGFLSDWTIVLICSTLACFFTEVTSNTAVATIFLPIIGPLAESICLSPLYVLMPCYILISYAFMLPVATAPNAMAFANGLLTIPDMAFTGLGLSILGIAWINLWVNSVGNVLFDLDEYPDWAKTDNTTCFDTTMNISLKFVDKMSSQL</sequence>
<protein>
    <submittedName>
        <fullName evidence="10">Solute carrier family 13 member 2-like</fullName>
    </submittedName>
</protein>
<evidence type="ECO:0000313" key="9">
    <source>
        <dbReference type="Proteomes" id="UP000694865"/>
    </source>
</evidence>
<gene>
    <name evidence="10" type="primary">LOC102805202</name>
</gene>
<accession>A0ABM0MM72</accession>
<keyword evidence="3 7" id="KW-0812">Transmembrane</keyword>
<comment type="subcellular location">
    <subcellularLocation>
        <location evidence="1">Membrane</location>
        <topology evidence="1">Multi-pass membrane protein</topology>
    </subcellularLocation>
</comment>
<feature type="transmembrane region" description="Helical" evidence="7">
    <location>
        <begin position="306"/>
        <end position="327"/>
    </location>
</feature>
<feature type="domain" description="Citrate transporter-like" evidence="8">
    <location>
        <begin position="51"/>
        <end position="437"/>
    </location>
</feature>
<feature type="transmembrane region" description="Helical" evidence="7">
    <location>
        <begin position="358"/>
        <end position="382"/>
    </location>
</feature>
<dbReference type="GeneID" id="102805202"/>
<evidence type="ECO:0000313" key="10">
    <source>
        <dbReference type="RefSeq" id="XP_006821113.1"/>
    </source>
</evidence>
<organism evidence="9 10">
    <name type="scientific">Saccoglossus kowalevskii</name>
    <name type="common">Acorn worm</name>
    <dbReference type="NCBI Taxonomy" id="10224"/>
    <lineage>
        <taxon>Eukaryota</taxon>
        <taxon>Metazoa</taxon>
        <taxon>Hemichordata</taxon>
        <taxon>Enteropneusta</taxon>
        <taxon>Harrimaniidae</taxon>
        <taxon>Saccoglossus</taxon>
    </lineage>
</organism>
<feature type="transmembrane region" description="Helical" evidence="7">
    <location>
        <begin position="268"/>
        <end position="286"/>
    </location>
</feature>
<dbReference type="CDD" id="cd01115">
    <property type="entry name" value="SLC13_permease"/>
    <property type="match status" value="1"/>
</dbReference>
<dbReference type="RefSeq" id="XP_006821113.1">
    <property type="nucleotide sequence ID" value="XM_006821050.1"/>
</dbReference>
<feature type="transmembrane region" description="Helical" evidence="7">
    <location>
        <begin position="394"/>
        <end position="424"/>
    </location>
</feature>
<keyword evidence="2" id="KW-0813">Transport</keyword>
<dbReference type="Proteomes" id="UP000694865">
    <property type="component" value="Unplaced"/>
</dbReference>
<evidence type="ECO:0000256" key="5">
    <source>
        <dbReference type="ARBA" id="ARBA00023136"/>
    </source>
</evidence>